<feature type="compositionally biased region" description="Polar residues" evidence="1">
    <location>
        <begin position="431"/>
        <end position="444"/>
    </location>
</feature>
<feature type="compositionally biased region" description="Acidic residues" evidence="1">
    <location>
        <begin position="483"/>
        <end position="507"/>
    </location>
</feature>
<reference evidence="3" key="1">
    <citation type="journal article" date="2019" name="Environ. Microbiol.">
        <title>Fungal ecological strategies reflected in gene transcription - a case study of two litter decomposers.</title>
        <authorList>
            <person name="Barbi F."/>
            <person name="Kohler A."/>
            <person name="Barry K."/>
            <person name="Baskaran P."/>
            <person name="Daum C."/>
            <person name="Fauchery L."/>
            <person name="Ihrmark K."/>
            <person name="Kuo A."/>
            <person name="LaButti K."/>
            <person name="Lipzen A."/>
            <person name="Morin E."/>
            <person name="Grigoriev I.V."/>
            <person name="Henrissat B."/>
            <person name="Lindahl B."/>
            <person name="Martin F."/>
        </authorList>
    </citation>
    <scope>NUCLEOTIDE SEQUENCE</scope>
    <source>
        <strain evidence="3">JB14</strain>
    </source>
</reference>
<gene>
    <name evidence="3" type="ORF">BT96DRAFT_945032</name>
</gene>
<dbReference type="Proteomes" id="UP000799118">
    <property type="component" value="Unassembled WGS sequence"/>
</dbReference>
<dbReference type="Pfam" id="PF20149">
    <property type="entry name" value="DUF6532"/>
    <property type="match status" value="1"/>
</dbReference>
<proteinExistence type="predicted"/>
<dbReference type="AlphaFoldDB" id="A0A6A4H3F5"/>
<organism evidence="3 4">
    <name type="scientific">Gymnopus androsaceus JB14</name>
    <dbReference type="NCBI Taxonomy" id="1447944"/>
    <lineage>
        <taxon>Eukaryota</taxon>
        <taxon>Fungi</taxon>
        <taxon>Dikarya</taxon>
        <taxon>Basidiomycota</taxon>
        <taxon>Agaricomycotina</taxon>
        <taxon>Agaricomycetes</taxon>
        <taxon>Agaricomycetidae</taxon>
        <taxon>Agaricales</taxon>
        <taxon>Marasmiineae</taxon>
        <taxon>Omphalotaceae</taxon>
        <taxon>Gymnopus</taxon>
    </lineage>
</organism>
<dbReference type="InterPro" id="IPR045341">
    <property type="entry name" value="DUF6532"/>
</dbReference>
<keyword evidence="4" id="KW-1185">Reference proteome</keyword>
<sequence>MKPLIASPRYVESLITIIQLLWFRKNAFSNNCLSQKHLKPQNEQKETLLKLSPKQLNLLQQLFLEGIIVTPKLTRKKEGNMQIISYGEYFFLIVTCTMLGKLNSTIHQLSINREADSIVKEHKVSVGNNFEVVFLEPQQVLSLVLSLFLSALWIPWSKIMLASRIRRVGKASNVYKLIWFLFSSIPEDKQPIYTRPRNVVEEVAVVDVVVDAVVDEDVEEYHRLNSYRPRWIHHLNLLSHYNLNLEFQDPRQPALRPLWKEKRISSSQTWGQSQQSLQFYNSFLPSSDPQAQISDSNHYQLPSNTWRKITVELSLKANLVAHFCCSGGDNSFPQNDTFFTGSSVFDNSGALDDSRGFDAPGGLNNPLTFNNSLGFDLSGGPDNSSAPAFDNPDSFHTNIPNANVPPFGMGINSSYIYNSNHPHGQRFEPDLTSQSNLSPQGDLSGHQMQNVLMKHYERNWFPVPPDPIVLKSFASRSGPDIGEHDDQDEVYADPDADGDADGDTDADFDFEDVTAHHEMFANDILELYCNQGQLPKARVKAVPDHLCAHHLEEDHLYLLVLHPEEDSLLMVKTPERLQGLILEHQAQASVIQEITKKDKVKKAMDPTHLKFYPKNVKEIIQKAQVYVQLHMSLYNPFLEERGDAKVFESSLQCAINDTSERGVNVEEGYLDEHKADIFKYLYSSQWSFRSSLKATAQPLVDLHYKLPLPMSRHPTTGHNTQNYADMVKIYVQELIGSGAYLRNGVNEKIRHCIEQYKDGPSQNGKEFHVANGRAFYTTSTNGVETTLSDLYHGHKL</sequence>
<dbReference type="OrthoDB" id="3070412at2759"/>
<evidence type="ECO:0000313" key="3">
    <source>
        <dbReference type="EMBL" id="KAE9391914.1"/>
    </source>
</evidence>
<accession>A0A6A4H3F5</accession>
<name>A0A6A4H3F5_9AGAR</name>
<evidence type="ECO:0000313" key="4">
    <source>
        <dbReference type="Proteomes" id="UP000799118"/>
    </source>
</evidence>
<feature type="region of interest" description="Disordered" evidence="1">
    <location>
        <begin position="420"/>
        <end position="444"/>
    </location>
</feature>
<dbReference type="EMBL" id="ML769609">
    <property type="protein sequence ID" value="KAE9391914.1"/>
    <property type="molecule type" value="Genomic_DNA"/>
</dbReference>
<feature type="region of interest" description="Disordered" evidence="1">
    <location>
        <begin position="472"/>
        <end position="507"/>
    </location>
</feature>
<evidence type="ECO:0000256" key="1">
    <source>
        <dbReference type="SAM" id="MobiDB-lite"/>
    </source>
</evidence>
<protein>
    <recommendedName>
        <fullName evidence="2">DUF6532 domain-containing protein</fullName>
    </recommendedName>
</protein>
<feature type="domain" description="DUF6532" evidence="2">
    <location>
        <begin position="623"/>
        <end position="742"/>
    </location>
</feature>
<feature type="region of interest" description="Disordered" evidence="1">
    <location>
        <begin position="381"/>
        <end position="401"/>
    </location>
</feature>
<evidence type="ECO:0000259" key="2">
    <source>
        <dbReference type="Pfam" id="PF20149"/>
    </source>
</evidence>